<feature type="transmembrane region" description="Helical" evidence="1">
    <location>
        <begin position="654"/>
        <end position="675"/>
    </location>
</feature>
<dbReference type="PROSITE" id="PS50853">
    <property type="entry name" value="FN3"/>
    <property type="match status" value="1"/>
</dbReference>
<accession>A0A0F9QEN0</accession>
<evidence type="ECO:0000313" key="3">
    <source>
        <dbReference type="EMBL" id="KKN03698.1"/>
    </source>
</evidence>
<dbReference type="Gene3D" id="2.60.40.10">
    <property type="entry name" value="Immunoglobulins"/>
    <property type="match status" value="4"/>
</dbReference>
<dbReference type="SMART" id="SM00060">
    <property type="entry name" value="FN3"/>
    <property type="match status" value="5"/>
</dbReference>
<protein>
    <recommendedName>
        <fullName evidence="2">Fibronectin type-III domain-containing protein</fullName>
    </recommendedName>
</protein>
<dbReference type="EMBL" id="LAZR01005006">
    <property type="protein sequence ID" value="KKN03698.1"/>
    <property type="molecule type" value="Genomic_DNA"/>
</dbReference>
<feature type="transmembrane region" description="Helical" evidence="1">
    <location>
        <begin position="34"/>
        <end position="59"/>
    </location>
</feature>
<organism evidence="3">
    <name type="scientific">marine sediment metagenome</name>
    <dbReference type="NCBI Taxonomy" id="412755"/>
    <lineage>
        <taxon>unclassified sequences</taxon>
        <taxon>metagenomes</taxon>
        <taxon>ecological metagenomes</taxon>
    </lineage>
</organism>
<dbReference type="PANTHER" id="PTHR47135">
    <property type="entry name" value="FIBRONECTIN TYPE III DOMAIN-CONTAINING PROTEIN 7"/>
    <property type="match status" value="1"/>
</dbReference>
<dbReference type="InterPro" id="IPR003961">
    <property type="entry name" value="FN3_dom"/>
</dbReference>
<reference evidence="3" key="1">
    <citation type="journal article" date="2015" name="Nature">
        <title>Complex archaea that bridge the gap between prokaryotes and eukaryotes.</title>
        <authorList>
            <person name="Spang A."/>
            <person name="Saw J.H."/>
            <person name="Jorgensen S.L."/>
            <person name="Zaremba-Niedzwiedzka K."/>
            <person name="Martijn J."/>
            <person name="Lind A.E."/>
            <person name="van Eijk R."/>
            <person name="Schleper C."/>
            <person name="Guy L."/>
            <person name="Ettema T.J."/>
        </authorList>
    </citation>
    <scope>NUCLEOTIDE SEQUENCE</scope>
</reference>
<keyword evidence="1" id="KW-0812">Transmembrane</keyword>
<dbReference type="InterPro" id="IPR036116">
    <property type="entry name" value="FN3_sf"/>
</dbReference>
<evidence type="ECO:0000256" key="1">
    <source>
        <dbReference type="SAM" id="Phobius"/>
    </source>
</evidence>
<keyword evidence="1" id="KW-0472">Membrane</keyword>
<dbReference type="SUPFAM" id="SSF49265">
    <property type="entry name" value="Fibronectin type III"/>
    <property type="match status" value="3"/>
</dbReference>
<dbReference type="AlphaFoldDB" id="A0A0F9QEN0"/>
<keyword evidence="1" id="KW-1133">Transmembrane helix</keyword>
<dbReference type="PANTHER" id="PTHR47135:SF1">
    <property type="entry name" value="FIBRONECTIN TYPE III DOMAIN-CONTAINING PROTEIN 7"/>
    <property type="match status" value="1"/>
</dbReference>
<name>A0A0F9QEN0_9ZZZZ</name>
<comment type="caution">
    <text evidence="3">The sequence shown here is derived from an EMBL/GenBank/DDBJ whole genome shotgun (WGS) entry which is preliminary data.</text>
</comment>
<evidence type="ECO:0000259" key="2">
    <source>
        <dbReference type="PROSITE" id="PS50853"/>
    </source>
</evidence>
<proteinExistence type="predicted"/>
<dbReference type="InterPro" id="IPR013783">
    <property type="entry name" value="Ig-like_fold"/>
</dbReference>
<gene>
    <name evidence="3" type="ORF">LCGC14_1105080</name>
</gene>
<sequence>MGGIKKKDVKKYSKSIYKKGTEVGKKAVKTKLTIVAVILLIVTIGIISFVGIVSFSLFFPIDPVLVQPASPDYDGNIELHWNKVQTGGGIDADVYLIHREYNDEYGGILYYYKTVSTNMYIDTNLPTGTFRYNIIAKISTDWGGSFLSDRSNTITVVVSTAVPPPVKPDKPILGDISPLISYTGIIDLSWNTISTATYYRVYRIKDGGYNQHIATVSTGTTYRETLTLNGIYEYSISAWNFVGGSKSSDRKSVEVLVEFINTPILESIIPNPSTDGYITLKWSYVEGATNYLIYADIDGAGYNKVKIGAISPWATYRTQDGVHSFYIEAEGLSYIAESNVQSVIVAIPVPEPPDETTLSTISPTIDTDGTVELSWTSVLDAISYKLYRNRDSGNYVVVDSTITTTSYTDYDLSDGYYGYKVICTNDNGDSDDSNIRYVTVSIDDGDNGNGDEVPAKTELAAISPTINIDGNIELSWSSVLDAISYKLYRNRDSGNYVVVDSTITTTSYTDYDLSNGYYGYKVICTNADGDSGDSNVQYVTVQLPSQVALPSTPVLSPFTPNITIDGNVILTWSAVSNAQSYKIYRSKDGGVYTMITTVSTNSYTDNLEDGIYIYKIKATNTVGDSVASNIEAVMVDSTYIPPVPPTPPTSETEIIVILVVVVIIGISIVIIIQRFSKKKKRGKIKFK</sequence>
<feature type="domain" description="Fibronectin type-III" evidence="2">
    <location>
        <begin position="352"/>
        <end position="443"/>
    </location>
</feature>